<evidence type="ECO:0000313" key="3">
    <source>
        <dbReference type="Proteomes" id="UP000018198"/>
    </source>
</evidence>
<dbReference type="EMBL" id="CAQM01000651">
    <property type="protein sequence ID" value="CCQ63068.1"/>
    <property type="molecule type" value="Genomic_DNA"/>
</dbReference>
<protein>
    <recommendedName>
        <fullName evidence="1">Double-GTPase 2 domain-containing protein</fullName>
    </recommendedName>
</protein>
<dbReference type="Pfam" id="PF19993">
    <property type="entry name" value="DO-GTPase2"/>
    <property type="match status" value="1"/>
</dbReference>
<comment type="caution">
    <text evidence="2">The sequence shown here is derived from an EMBL/GenBank/DDBJ whole genome shotgun (WGS) entry which is preliminary data.</text>
</comment>
<name>T2JB26_CROWT</name>
<dbReference type="InterPro" id="IPR027417">
    <property type="entry name" value="P-loop_NTPase"/>
</dbReference>
<reference evidence="2 3" key="2">
    <citation type="submission" date="2013-09" db="EMBL/GenBank/DDBJ databases">
        <title>Whole genome comparison of six Crocosphaera watsonii strains with differing phenotypes.</title>
        <authorList>
            <person name="Bench S.R."/>
            <person name="Heller P."/>
            <person name="Frank I."/>
            <person name="Arciniega M."/>
            <person name="Shilova I.N."/>
            <person name="Zehr J.P."/>
        </authorList>
    </citation>
    <scope>NUCLEOTIDE SEQUENCE [LARGE SCALE GENOMIC DNA]</scope>
    <source>
        <strain evidence="2 3">WH 0401</strain>
    </source>
</reference>
<dbReference type="InterPro" id="IPR045528">
    <property type="entry name" value="DO-GTPase2"/>
</dbReference>
<reference evidence="2 3" key="1">
    <citation type="submission" date="2013-01" db="EMBL/GenBank/DDBJ databases">
        <authorList>
            <person name="Bench S."/>
        </authorList>
    </citation>
    <scope>NUCLEOTIDE SEQUENCE [LARGE SCALE GENOMIC DNA]</scope>
    <source>
        <strain evidence="2 3">WH 0401</strain>
    </source>
</reference>
<dbReference type="SUPFAM" id="SSF52540">
    <property type="entry name" value="P-loop containing nucleoside triphosphate hydrolases"/>
    <property type="match status" value="1"/>
</dbReference>
<dbReference type="CDD" id="cd00882">
    <property type="entry name" value="Ras_like_GTPase"/>
    <property type="match status" value="1"/>
</dbReference>
<evidence type="ECO:0000259" key="1">
    <source>
        <dbReference type="Pfam" id="PF19993"/>
    </source>
</evidence>
<organism evidence="2 3">
    <name type="scientific">Crocosphaera watsonii WH 0401</name>
    <dbReference type="NCBI Taxonomy" id="555881"/>
    <lineage>
        <taxon>Bacteria</taxon>
        <taxon>Bacillati</taxon>
        <taxon>Cyanobacteriota</taxon>
        <taxon>Cyanophyceae</taxon>
        <taxon>Oscillatoriophycideae</taxon>
        <taxon>Chroococcales</taxon>
        <taxon>Aphanothecaceae</taxon>
        <taxon>Crocosphaera</taxon>
    </lineage>
</organism>
<dbReference type="Proteomes" id="UP000018198">
    <property type="component" value="Unassembled WGS sequence"/>
</dbReference>
<evidence type="ECO:0000313" key="2">
    <source>
        <dbReference type="EMBL" id="CCQ63068.1"/>
    </source>
</evidence>
<sequence>MPQKILCPFCFNKIEVSKLEYRCGYQRCPGRTQDVILAQAQGLPTPTVEGLVFASNNKGIGGFFGRSKLGQKCPKCNKETSIKVCPNCHYDLRYLSGDISKIDEKMIAVMGGRSSSKSTYLAVLINRLKNEIGKDFNAGVIATDDKSRTRYEEDFYKPIFIKGELLQATVSGAVDSRAKTPMIFRVTFDNKGKRKAVNLVLFDTAGEDMEDMDIMSSEARYLCEADGIIFILDPLQIETVRQLVKDDLPQRLESADPNRIVERLYQLHEEKNKVKSGKKS</sequence>
<feature type="domain" description="Double-GTPase 2" evidence="1">
    <location>
        <begin position="105"/>
        <end position="253"/>
    </location>
</feature>
<dbReference type="AlphaFoldDB" id="T2JB26"/>
<proteinExistence type="predicted"/>
<dbReference type="RefSeq" id="WP_021836297.1">
    <property type="nucleotide sequence ID" value="NZ_CAQM01000651.1"/>
</dbReference>
<accession>T2JB26</accession>
<gene>
    <name evidence="2" type="ORF">CWATWH0401_3120</name>
</gene>